<gene>
    <name evidence="2" type="ORF">TBIB3V08_LOCUS4346</name>
</gene>
<accession>A0A7R9EVM8</accession>
<dbReference type="EMBL" id="OD565489">
    <property type="protein sequence ID" value="CAD7441901.1"/>
    <property type="molecule type" value="Genomic_DNA"/>
</dbReference>
<sequence>MFTVQFLEIATTSFPLLTVLTMAELTTAPTAFGAYGLRHNDHHCPSIYSYITITGTDKQADRQTEVQKTLFCIQGVMKRQDSSKSQGLHPPVMFLFPGLVTTTLTTIDVAPWGPRRSFSVTYSMLLLRKCAPSVRASRAHHVLLTARVIRLSTNYANGLGIGKVEYRGSEPAFAWRESGKPFRKTTPSSPDRDMNLDLPVLGSRAQHDKRELMLFPILTSTSTASPTLRLYGSWKSTCSGRNTDTARGAENRSPTLGARLSTHRDHLPGSSGAVIISLTLSLFATKIRH</sequence>
<evidence type="ECO:0008006" key="3">
    <source>
        <dbReference type="Google" id="ProtNLM"/>
    </source>
</evidence>
<feature type="chain" id="PRO_5031503416" description="Secreted protein" evidence="1">
    <location>
        <begin position="24"/>
        <end position="289"/>
    </location>
</feature>
<protein>
    <recommendedName>
        <fullName evidence="3">Secreted protein</fullName>
    </recommendedName>
</protein>
<keyword evidence="1" id="KW-0732">Signal</keyword>
<evidence type="ECO:0000313" key="2">
    <source>
        <dbReference type="EMBL" id="CAD7441901.1"/>
    </source>
</evidence>
<organism evidence="2">
    <name type="scientific">Timema bartmani</name>
    <dbReference type="NCBI Taxonomy" id="61472"/>
    <lineage>
        <taxon>Eukaryota</taxon>
        <taxon>Metazoa</taxon>
        <taxon>Ecdysozoa</taxon>
        <taxon>Arthropoda</taxon>
        <taxon>Hexapoda</taxon>
        <taxon>Insecta</taxon>
        <taxon>Pterygota</taxon>
        <taxon>Neoptera</taxon>
        <taxon>Polyneoptera</taxon>
        <taxon>Phasmatodea</taxon>
        <taxon>Timematodea</taxon>
        <taxon>Timematoidea</taxon>
        <taxon>Timematidae</taxon>
        <taxon>Timema</taxon>
    </lineage>
</organism>
<name>A0A7R9EVM8_9NEOP</name>
<reference evidence="2" key="1">
    <citation type="submission" date="2020-11" db="EMBL/GenBank/DDBJ databases">
        <authorList>
            <person name="Tran Van P."/>
        </authorList>
    </citation>
    <scope>NUCLEOTIDE SEQUENCE</scope>
</reference>
<dbReference type="AlphaFoldDB" id="A0A7R9EVM8"/>
<proteinExistence type="predicted"/>
<evidence type="ECO:0000256" key="1">
    <source>
        <dbReference type="SAM" id="SignalP"/>
    </source>
</evidence>
<feature type="signal peptide" evidence="1">
    <location>
        <begin position="1"/>
        <end position="23"/>
    </location>
</feature>